<feature type="compositionally biased region" description="Basic residues" evidence="1">
    <location>
        <begin position="50"/>
        <end position="63"/>
    </location>
</feature>
<dbReference type="RefSeq" id="WP_166664113.1">
    <property type="nucleotide sequence ID" value="NZ_SOCP01000005.1"/>
</dbReference>
<keyword evidence="3" id="KW-1185">Reference proteome</keyword>
<dbReference type="Pfam" id="PF05331">
    <property type="entry name" value="DUF742"/>
    <property type="match status" value="1"/>
</dbReference>
<name>A0A4R7VQQ7_9PSEU</name>
<feature type="region of interest" description="Disordered" evidence="1">
    <location>
        <begin position="1"/>
        <end position="104"/>
    </location>
</feature>
<dbReference type="InterPro" id="IPR007995">
    <property type="entry name" value="DUF742"/>
</dbReference>
<reference evidence="2 3" key="1">
    <citation type="submission" date="2019-03" db="EMBL/GenBank/DDBJ databases">
        <title>Genomic Encyclopedia of Archaeal and Bacterial Type Strains, Phase II (KMG-II): from individual species to whole genera.</title>
        <authorList>
            <person name="Goeker M."/>
        </authorList>
    </citation>
    <scope>NUCLEOTIDE SEQUENCE [LARGE SCALE GENOMIC DNA]</scope>
    <source>
        <strain evidence="2 3">DSM 45499</strain>
    </source>
</reference>
<dbReference type="PANTHER" id="PTHR36221">
    <property type="entry name" value="DUF742 DOMAIN-CONTAINING PROTEIN"/>
    <property type="match status" value="1"/>
</dbReference>
<proteinExistence type="predicted"/>
<comment type="caution">
    <text evidence="2">The sequence shown here is derived from an EMBL/GenBank/DDBJ whole genome shotgun (WGS) entry which is preliminary data.</text>
</comment>
<gene>
    <name evidence="2" type="ORF">CLV71_105221</name>
</gene>
<dbReference type="AlphaFoldDB" id="A0A4R7VQQ7"/>
<evidence type="ECO:0000313" key="3">
    <source>
        <dbReference type="Proteomes" id="UP000294927"/>
    </source>
</evidence>
<accession>A0A4R7VQQ7</accession>
<evidence type="ECO:0000313" key="2">
    <source>
        <dbReference type="EMBL" id="TDV52090.1"/>
    </source>
</evidence>
<protein>
    <submittedName>
        <fullName evidence="2">Uncharacterized protein DUF742</fullName>
    </submittedName>
</protein>
<organism evidence="2 3">
    <name type="scientific">Actinophytocola oryzae</name>
    <dbReference type="NCBI Taxonomy" id="502181"/>
    <lineage>
        <taxon>Bacteria</taxon>
        <taxon>Bacillati</taxon>
        <taxon>Actinomycetota</taxon>
        <taxon>Actinomycetes</taxon>
        <taxon>Pseudonocardiales</taxon>
        <taxon>Pseudonocardiaceae</taxon>
    </lineage>
</organism>
<evidence type="ECO:0000256" key="1">
    <source>
        <dbReference type="SAM" id="MobiDB-lite"/>
    </source>
</evidence>
<dbReference type="Proteomes" id="UP000294927">
    <property type="component" value="Unassembled WGS sequence"/>
</dbReference>
<sequence length="206" mass="22375">MSANGSDAGQRPESDPGPLSGVLPLDEFEPPTPRALPIGPRSAVPAGRKGLARREKKSKKLPRAARPADEFVSPLADTGPWANPKEAPPLSTEASDPRQLVRPYTRTGGRTHVDFRLELETLLSTPHGRDRDIVTLRDDYRTICEMCRMPQSTAEIAVRLGLPLGAARVLIADVVTAELLFVHETATEDGPSMDLLYRVAAGLRKL</sequence>
<dbReference type="PANTHER" id="PTHR36221:SF1">
    <property type="entry name" value="DUF742 DOMAIN-CONTAINING PROTEIN"/>
    <property type="match status" value="1"/>
</dbReference>
<dbReference type="EMBL" id="SOCP01000005">
    <property type="protein sequence ID" value="TDV52090.1"/>
    <property type="molecule type" value="Genomic_DNA"/>
</dbReference>